<feature type="region of interest" description="Disordered" evidence="1">
    <location>
        <begin position="97"/>
        <end position="153"/>
    </location>
</feature>
<keyword evidence="3" id="KW-1185">Reference proteome</keyword>
<evidence type="ECO:0000313" key="2">
    <source>
        <dbReference type="EMBL" id="KAJ2781914.1"/>
    </source>
</evidence>
<accession>A0A9W8LHI4</accession>
<reference evidence="2" key="1">
    <citation type="submission" date="2022-07" db="EMBL/GenBank/DDBJ databases">
        <title>Phylogenomic reconstructions and comparative analyses of Kickxellomycotina fungi.</title>
        <authorList>
            <person name="Reynolds N.K."/>
            <person name="Stajich J.E."/>
            <person name="Barry K."/>
            <person name="Grigoriev I.V."/>
            <person name="Crous P."/>
            <person name="Smith M.E."/>
        </authorList>
    </citation>
    <scope>NUCLEOTIDE SEQUENCE</scope>
    <source>
        <strain evidence="2">BCRC 34489</strain>
    </source>
</reference>
<organism evidence="2 3">
    <name type="scientific">Coemansia interrupta</name>
    <dbReference type="NCBI Taxonomy" id="1126814"/>
    <lineage>
        <taxon>Eukaryota</taxon>
        <taxon>Fungi</taxon>
        <taxon>Fungi incertae sedis</taxon>
        <taxon>Zoopagomycota</taxon>
        <taxon>Kickxellomycotina</taxon>
        <taxon>Kickxellomycetes</taxon>
        <taxon>Kickxellales</taxon>
        <taxon>Kickxellaceae</taxon>
        <taxon>Coemansia</taxon>
    </lineage>
</organism>
<feature type="compositionally biased region" description="Low complexity" evidence="1">
    <location>
        <begin position="110"/>
        <end position="124"/>
    </location>
</feature>
<dbReference type="OrthoDB" id="1600564at2759"/>
<gene>
    <name evidence="2" type="ORF">GGI15_003083</name>
</gene>
<dbReference type="InterPro" id="IPR036514">
    <property type="entry name" value="SGNH_hydro_sf"/>
</dbReference>
<dbReference type="Gene3D" id="3.40.50.1110">
    <property type="entry name" value="SGNH hydrolase"/>
    <property type="match status" value="1"/>
</dbReference>
<dbReference type="Proteomes" id="UP001140172">
    <property type="component" value="Unassembled WGS sequence"/>
</dbReference>
<sequence length="153" mass="16117">MEIALQPNVLSALGVTDSTDACLTQDSSGNTSVCSNPDEYFFYDGVHPASRMHYLWGVAAAVLTRDPNATIDTSDALKYIATFAINQSDREDNIIVDGLTPSESGFVPPASSTDTATDSATDSTGEYSTEADTSSVYTSSAYPTSVAPPTKCH</sequence>
<comment type="caution">
    <text evidence="2">The sequence shown here is derived from an EMBL/GenBank/DDBJ whole genome shotgun (WGS) entry which is preliminary data.</text>
</comment>
<feature type="compositionally biased region" description="Polar residues" evidence="1">
    <location>
        <begin position="125"/>
        <end position="143"/>
    </location>
</feature>
<evidence type="ECO:0000313" key="3">
    <source>
        <dbReference type="Proteomes" id="UP001140172"/>
    </source>
</evidence>
<protein>
    <submittedName>
        <fullName evidence="2">Uncharacterized protein</fullName>
    </submittedName>
</protein>
<dbReference type="AlphaFoldDB" id="A0A9W8LHI4"/>
<proteinExistence type="predicted"/>
<dbReference type="EMBL" id="JANBUM010000194">
    <property type="protein sequence ID" value="KAJ2781914.1"/>
    <property type="molecule type" value="Genomic_DNA"/>
</dbReference>
<name>A0A9W8LHI4_9FUNG</name>
<evidence type="ECO:0000256" key="1">
    <source>
        <dbReference type="SAM" id="MobiDB-lite"/>
    </source>
</evidence>